<dbReference type="GO" id="GO:0005789">
    <property type="term" value="C:endoplasmic reticulum membrane"/>
    <property type="evidence" value="ECO:0007669"/>
    <property type="project" value="TreeGrafter"/>
</dbReference>
<dbReference type="AlphaFoldDB" id="A0A8K0D8H3"/>
<keyword evidence="6 10" id="KW-1133">Transmembrane helix</keyword>
<evidence type="ECO:0000256" key="10">
    <source>
        <dbReference type="RuleBase" id="RU361115"/>
    </source>
</evidence>
<dbReference type="PANTHER" id="PTHR11157">
    <property type="entry name" value="FATTY ACID ACYL TRANSFERASE-RELATED"/>
    <property type="match status" value="1"/>
</dbReference>
<protein>
    <recommendedName>
        <fullName evidence="10">Elongation of very long chain fatty acids protein</fullName>
        <ecNumber evidence="10">2.3.1.199</ecNumber>
    </recommendedName>
    <alternativeName>
        <fullName evidence="10">Very-long-chain 3-oxoacyl-CoA synthase</fullName>
    </alternativeName>
</protein>
<organism evidence="11 12">
    <name type="scientific">Ignelater luminosus</name>
    <name type="common">Cucubano</name>
    <name type="synonym">Pyrophorus luminosus</name>
    <dbReference type="NCBI Taxonomy" id="2038154"/>
    <lineage>
        <taxon>Eukaryota</taxon>
        <taxon>Metazoa</taxon>
        <taxon>Ecdysozoa</taxon>
        <taxon>Arthropoda</taxon>
        <taxon>Hexapoda</taxon>
        <taxon>Insecta</taxon>
        <taxon>Pterygota</taxon>
        <taxon>Neoptera</taxon>
        <taxon>Endopterygota</taxon>
        <taxon>Coleoptera</taxon>
        <taxon>Polyphaga</taxon>
        <taxon>Elateriformia</taxon>
        <taxon>Elateroidea</taxon>
        <taxon>Elateridae</taxon>
        <taxon>Agrypninae</taxon>
        <taxon>Pyrophorini</taxon>
        <taxon>Ignelater</taxon>
    </lineage>
</organism>
<dbReference type="GO" id="GO:0042761">
    <property type="term" value="P:very long-chain fatty acid biosynthetic process"/>
    <property type="evidence" value="ECO:0007669"/>
    <property type="project" value="TreeGrafter"/>
</dbReference>
<keyword evidence="9 10" id="KW-0275">Fatty acid biosynthesis</keyword>
<dbReference type="Proteomes" id="UP000801492">
    <property type="component" value="Unassembled WGS sequence"/>
</dbReference>
<evidence type="ECO:0000313" key="12">
    <source>
        <dbReference type="Proteomes" id="UP000801492"/>
    </source>
</evidence>
<dbReference type="GO" id="GO:0034625">
    <property type="term" value="P:fatty acid elongation, monounsaturated fatty acid"/>
    <property type="evidence" value="ECO:0007669"/>
    <property type="project" value="TreeGrafter"/>
</dbReference>
<evidence type="ECO:0000256" key="8">
    <source>
        <dbReference type="ARBA" id="ARBA00023136"/>
    </source>
</evidence>
<evidence type="ECO:0000256" key="4">
    <source>
        <dbReference type="ARBA" id="ARBA00022692"/>
    </source>
</evidence>
<feature type="transmembrane region" description="Helical" evidence="10">
    <location>
        <begin position="207"/>
        <end position="227"/>
    </location>
</feature>
<keyword evidence="4 10" id="KW-0812">Transmembrane</keyword>
<evidence type="ECO:0000256" key="6">
    <source>
        <dbReference type="ARBA" id="ARBA00022989"/>
    </source>
</evidence>
<evidence type="ECO:0000256" key="3">
    <source>
        <dbReference type="ARBA" id="ARBA00022679"/>
    </source>
</evidence>
<comment type="catalytic activity">
    <reaction evidence="10">
        <text>a very-long-chain acyl-CoA + malonyl-CoA + H(+) = a very-long-chain 3-oxoacyl-CoA + CO2 + CoA</text>
        <dbReference type="Rhea" id="RHEA:32727"/>
        <dbReference type="ChEBI" id="CHEBI:15378"/>
        <dbReference type="ChEBI" id="CHEBI:16526"/>
        <dbReference type="ChEBI" id="CHEBI:57287"/>
        <dbReference type="ChEBI" id="CHEBI:57384"/>
        <dbReference type="ChEBI" id="CHEBI:90725"/>
        <dbReference type="ChEBI" id="CHEBI:90736"/>
        <dbReference type="EC" id="2.3.1.199"/>
    </reaction>
</comment>
<feature type="transmembrane region" description="Helical" evidence="10">
    <location>
        <begin position="239"/>
        <end position="260"/>
    </location>
</feature>
<feature type="transmembrane region" description="Helical" evidence="10">
    <location>
        <begin position="120"/>
        <end position="140"/>
    </location>
</feature>
<keyword evidence="3 10" id="KW-0808">Transferase</keyword>
<dbReference type="EC" id="2.3.1.199" evidence="10"/>
<reference evidence="11" key="1">
    <citation type="submission" date="2019-08" db="EMBL/GenBank/DDBJ databases">
        <title>The genome of the North American firefly Photinus pyralis.</title>
        <authorList>
            <consortium name="Photinus pyralis genome working group"/>
            <person name="Fallon T.R."/>
            <person name="Sander Lower S.E."/>
            <person name="Weng J.-K."/>
        </authorList>
    </citation>
    <scope>NUCLEOTIDE SEQUENCE</scope>
    <source>
        <strain evidence="11">TRF0915ILg1</strain>
        <tissue evidence="11">Whole body</tissue>
    </source>
</reference>
<evidence type="ECO:0000256" key="5">
    <source>
        <dbReference type="ARBA" id="ARBA00022832"/>
    </source>
</evidence>
<dbReference type="InterPro" id="IPR030457">
    <property type="entry name" value="ELO_CS"/>
</dbReference>
<keyword evidence="7 10" id="KW-0443">Lipid metabolism</keyword>
<dbReference type="GO" id="GO:0030148">
    <property type="term" value="P:sphingolipid biosynthetic process"/>
    <property type="evidence" value="ECO:0007669"/>
    <property type="project" value="TreeGrafter"/>
</dbReference>
<sequence>MKVTTQFAMITTAFTLHNFLFEGIADKRVYEWPLMSSPWKIFGIIGAYLVLIYIILPSYMEKRKSFALTNIIRLYNIFEIVTNTALIYGLATSGWLSHYTIGCQPGDYSSNEMALRMTKIMWIIAMLKIVQFIDTVFFILRKKYDLVTFLHVYHHVSTAIVTWICAKYFAGGMTSFPWFINAFVHLLMYSYYLLLSFPQTRNSMRGVKSKLTLIQIIQMIVMVVHSAQSLLPSCQVSSVYGIIMLPYLSVMLYFFVAFYYKSYIKKNV</sequence>
<keyword evidence="2 10" id="KW-0444">Lipid biosynthesis</keyword>
<evidence type="ECO:0000256" key="9">
    <source>
        <dbReference type="ARBA" id="ARBA00023160"/>
    </source>
</evidence>
<dbReference type="EMBL" id="VTPC01005147">
    <property type="protein sequence ID" value="KAF2896410.1"/>
    <property type="molecule type" value="Genomic_DNA"/>
</dbReference>
<dbReference type="Pfam" id="PF01151">
    <property type="entry name" value="ELO"/>
    <property type="match status" value="1"/>
</dbReference>
<name>A0A8K0D8H3_IGNLU</name>
<keyword evidence="8 10" id="KW-0472">Membrane</keyword>
<comment type="subcellular location">
    <subcellularLocation>
        <location evidence="1">Membrane</location>
        <topology evidence="1">Multi-pass membrane protein</topology>
    </subcellularLocation>
</comment>
<comment type="similarity">
    <text evidence="10">Belongs to the ELO family.</text>
</comment>
<accession>A0A8K0D8H3</accession>
<gene>
    <name evidence="11" type="ORF">ILUMI_09776</name>
</gene>
<keyword evidence="12" id="KW-1185">Reference proteome</keyword>
<dbReference type="GO" id="GO:0019367">
    <property type="term" value="P:fatty acid elongation, saturated fatty acid"/>
    <property type="evidence" value="ECO:0007669"/>
    <property type="project" value="TreeGrafter"/>
</dbReference>
<feature type="transmembrane region" description="Helical" evidence="10">
    <location>
        <begin position="176"/>
        <end position="195"/>
    </location>
</feature>
<evidence type="ECO:0000256" key="7">
    <source>
        <dbReference type="ARBA" id="ARBA00023098"/>
    </source>
</evidence>
<dbReference type="InterPro" id="IPR002076">
    <property type="entry name" value="ELO_fam"/>
</dbReference>
<feature type="transmembrane region" description="Helical" evidence="10">
    <location>
        <begin position="77"/>
        <end position="100"/>
    </location>
</feature>
<dbReference type="PROSITE" id="PS01188">
    <property type="entry name" value="ELO"/>
    <property type="match status" value="1"/>
</dbReference>
<comment type="caution">
    <text evidence="11">The sequence shown here is derived from an EMBL/GenBank/DDBJ whole genome shotgun (WGS) entry which is preliminary data.</text>
</comment>
<evidence type="ECO:0000256" key="1">
    <source>
        <dbReference type="ARBA" id="ARBA00004141"/>
    </source>
</evidence>
<dbReference type="GO" id="GO:0009922">
    <property type="term" value="F:fatty acid elongase activity"/>
    <property type="evidence" value="ECO:0007669"/>
    <property type="project" value="UniProtKB-EC"/>
</dbReference>
<dbReference type="OrthoDB" id="434092at2759"/>
<evidence type="ECO:0000256" key="2">
    <source>
        <dbReference type="ARBA" id="ARBA00022516"/>
    </source>
</evidence>
<feature type="transmembrane region" description="Helical" evidence="10">
    <location>
        <begin position="37"/>
        <end position="56"/>
    </location>
</feature>
<proteinExistence type="inferred from homology"/>
<comment type="caution">
    <text evidence="10">Lacks conserved residue(s) required for the propagation of feature annotation.</text>
</comment>
<feature type="transmembrane region" description="Helical" evidence="10">
    <location>
        <begin position="152"/>
        <end position="170"/>
    </location>
</feature>
<dbReference type="GO" id="GO:0034626">
    <property type="term" value="P:fatty acid elongation, polyunsaturated fatty acid"/>
    <property type="evidence" value="ECO:0007669"/>
    <property type="project" value="TreeGrafter"/>
</dbReference>
<evidence type="ECO:0000313" key="11">
    <source>
        <dbReference type="EMBL" id="KAF2896410.1"/>
    </source>
</evidence>
<feature type="transmembrane region" description="Helical" evidence="10">
    <location>
        <begin position="7"/>
        <end position="25"/>
    </location>
</feature>
<keyword evidence="5 10" id="KW-0276">Fatty acid metabolism</keyword>
<dbReference type="PANTHER" id="PTHR11157:SF113">
    <property type="entry name" value="ELONGATION OF VERY LONG CHAIN FATTY ACIDS PROTEIN"/>
    <property type="match status" value="1"/>
</dbReference>